<dbReference type="RefSeq" id="WP_323450072.1">
    <property type="nucleotide sequence ID" value="NZ_BSBI01000013.1"/>
</dbReference>
<proteinExistence type="predicted"/>
<gene>
    <name evidence="1" type="ORF">SYYSPA8_27320</name>
</gene>
<dbReference type="EMBL" id="BSBI01000013">
    <property type="protein sequence ID" value="GLF98083.1"/>
    <property type="molecule type" value="Genomic_DNA"/>
</dbReference>
<keyword evidence="2" id="KW-1185">Reference proteome</keyword>
<sequence>MRATKERRMAALADDLMRQLEPPVSADPEQLMRDLVKPLSKDREREVQVVFEHFPPNTASGLWLRYQDQDLIVVEKNTTALHKAVILGHEIWHLNVGACKGHPAHGGIEAAARSFDGTLDLASTVRMVMAARTDFALEEEKDAESFGLRLGSRLRPYLEGGPDQMPVGGVISRLQASLGRPTI</sequence>
<comment type="caution">
    <text evidence="1">The sequence shown here is derived from an EMBL/GenBank/DDBJ whole genome shotgun (WGS) entry which is preliminary data.</text>
</comment>
<evidence type="ECO:0000313" key="2">
    <source>
        <dbReference type="Proteomes" id="UP001291653"/>
    </source>
</evidence>
<organism evidence="1 2">
    <name type="scientific">Streptomyces yaizuensis</name>
    <dbReference type="NCBI Taxonomy" id="2989713"/>
    <lineage>
        <taxon>Bacteria</taxon>
        <taxon>Bacillati</taxon>
        <taxon>Actinomycetota</taxon>
        <taxon>Actinomycetes</taxon>
        <taxon>Kitasatosporales</taxon>
        <taxon>Streptomycetaceae</taxon>
        <taxon>Streptomyces</taxon>
    </lineage>
</organism>
<protein>
    <submittedName>
        <fullName evidence="1">Toxin-antitoxin system, toxin component</fullName>
    </submittedName>
</protein>
<reference evidence="1 2" key="1">
    <citation type="submission" date="2022-10" db="EMBL/GenBank/DDBJ databases">
        <title>Draft genome sequence of Streptomyces sp. YSPA8.</title>
        <authorList>
            <person name="Moriuchi R."/>
            <person name="Dohra H."/>
            <person name="Yamamura H."/>
            <person name="Kodani S."/>
        </authorList>
    </citation>
    <scope>NUCLEOTIDE SEQUENCE [LARGE SCALE GENOMIC DNA]</scope>
    <source>
        <strain evidence="1 2">YSPA8</strain>
    </source>
</reference>
<dbReference type="Proteomes" id="UP001291653">
    <property type="component" value="Unassembled WGS sequence"/>
</dbReference>
<name>A0ABQ5P664_9ACTN</name>
<accession>A0ABQ5P664</accession>
<evidence type="ECO:0000313" key="1">
    <source>
        <dbReference type="EMBL" id="GLF98083.1"/>
    </source>
</evidence>